<protein>
    <submittedName>
        <fullName evidence="3">Spindle pole body component 110-like</fullName>
    </submittedName>
</protein>
<evidence type="ECO:0000256" key="1">
    <source>
        <dbReference type="SAM" id="Coils"/>
    </source>
</evidence>
<sequence>MLNLRYQWIIDITSFILIYLELFNEMLSICFQIFADSGLNLDTSSFQNLSTSSCLDASSSLNISNVMEASIHEPIEISILTDELKEEEMRLKETKCKLAEDEFQLQEIQNQNLLAQNELKNFRHEYQTLKEDFKEEEEDLIMINAEMSLLPKLKQADKSKQNSIYDELVRDMETIKIELSDKKKTLSHYVNVLHQIEAECKHIEIFADSGLNLDTSSFQNLSTSSCLDASSSLNISNVMEASIHEPIEISILTDELKEEEMRLKETKCKLAEDEFQLQEIQNQNLLAQNELKNFRHEYQTLKEDFKTN</sequence>
<dbReference type="RefSeq" id="XP_008474084.1">
    <property type="nucleotide sequence ID" value="XM_008475862.2"/>
</dbReference>
<organism evidence="2 3">
    <name type="scientific">Diaphorina citri</name>
    <name type="common">Asian citrus psyllid</name>
    <dbReference type="NCBI Taxonomy" id="121845"/>
    <lineage>
        <taxon>Eukaryota</taxon>
        <taxon>Metazoa</taxon>
        <taxon>Ecdysozoa</taxon>
        <taxon>Arthropoda</taxon>
        <taxon>Hexapoda</taxon>
        <taxon>Insecta</taxon>
        <taxon>Pterygota</taxon>
        <taxon>Neoptera</taxon>
        <taxon>Paraneoptera</taxon>
        <taxon>Hemiptera</taxon>
        <taxon>Sternorrhyncha</taxon>
        <taxon>Psylloidea</taxon>
        <taxon>Psyllidae</taxon>
        <taxon>Diaphorininae</taxon>
        <taxon>Diaphorina</taxon>
    </lineage>
</organism>
<reference evidence="3" key="1">
    <citation type="submission" date="2025-08" db="UniProtKB">
        <authorList>
            <consortium name="RefSeq"/>
        </authorList>
    </citation>
    <scope>IDENTIFICATION</scope>
</reference>
<gene>
    <name evidence="3" type="primary">LOC103511147</name>
</gene>
<proteinExistence type="predicted"/>
<dbReference type="GeneID" id="103511147"/>
<accession>A0A1S3D494</accession>
<dbReference type="Proteomes" id="UP000079169">
    <property type="component" value="Unplaced"/>
</dbReference>
<evidence type="ECO:0000313" key="3">
    <source>
        <dbReference type="RefSeq" id="XP_008474084.1"/>
    </source>
</evidence>
<dbReference type="KEGG" id="dci:103511147"/>
<dbReference type="PaxDb" id="121845-A0A1S3D494"/>
<keyword evidence="2" id="KW-1185">Reference proteome</keyword>
<feature type="coiled-coil region" evidence="1">
    <location>
        <begin position="249"/>
        <end position="304"/>
    </location>
</feature>
<name>A0A1S3D494_DIACI</name>
<feature type="coiled-coil region" evidence="1">
    <location>
        <begin position="77"/>
        <end position="146"/>
    </location>
</feature>
<dbReference type="AlphaFoldDB" id="A0A1S3D494"/>
<keyword evidence="1" id="KW-0175">Coiled coil</keyword>
<evidence type="ECO:0000313" key="2">
    <source>
        <dbReference type="Proteomes" id="UP000079169"/>
    </source>
</evidence>